<evidence type="ECO:0000313" key="2">
    <source>
        <dbReference type="Proteomes" id="UP001148737"/>
    </source>
</evidence>
<gene>
    <name evidence="1" type="ORF">NLG97_g5179</name>
</gene>
<protein>
    <submittedName>
        <fullName evidence="1">Uncharacterized protein</fullName>
    </submittedName>
</protein>
<dbReference type="Proteomes" id="UP001148737">
    <property type="component" value="Unassembled WGS sequence"/>
</dbReference>
<sequence length="255" mass="28754">MVSSDDDDNYTESSSDGSGDTSSDDSSSDDKPIAKTRKRRSNDPSVSSIPAAPNGNRIGPLQTMMKESFNNALLSDITIFIKGLSFPAHSFVLAAQCDFFKKALTKANLKNQARTEFHYEEWQPHACWRMFEYLYKGDYSTGPVPGIKELDEKTTQRHILVYAVAEAFGLESLQELATARFSQCMKLEKIDESFVDCVRLVFKVTKTKQNMLRKEMMGIIDQHSKTLWKVSGFRALVHDYGSFAVEFTAKLLEGR</sequence>
<reference evidence="1" key="1">
    <citation type="submission" date="2022-07" db="EMBL/GenBank/DDBJ databases">
        <title>Genome Sequence of Lecanicillium saksenae.</title>
        <authorList>
            <person name="Buettner E."/>
        </authorList>
    </citation>
    <scope>NUCLEOTIDE SEQUENCE</scope>
    <source>
        <strain evidence="1">VT-O1</strain>
    </source>
</reference>
<name>A0ACC1QTC6_9HYPO</name>
<accession>A0ACC1QTC6</accession>
<keyword evidence="2" id="KW-1185">Reference proteome</keyword>
<dbReference type="EMBL" id="JANAKD010000564">
    <property type="protein sequence ID" value="KAJ3492733.1"/>
    <property type="molecule type" value="Genomic_DNA"/>
</dbReference>
<organism evidence="1 2">
    <name type="scientific">Lecanicillium saksenae</name>
    <dbReference type="NCBI Taxonomy" id="468837"/>
    <lineage>
        <taxon>Eukaryota</taxon>
        <taxon>Fungi</taxon>
        <taxon>Dikarya</taxon>
        <taxon>Ascomycota</taxon>
        <taxon>Pezizomycotina</taxon>
        <taxon>Sordariomycetes</taxon>
        <taxon>Hypocreomycetidae</taxon>
        <taxon>Hypocreales</taxon>
        <taxon>Cordycipitaceae</taxon>
        <taxon>Lecanicillium</taxon>
    </lineage>
</organism>
<evidence type="ECO:0000313" key="1">
    <source>
        <dbReference type="EMBL" id="KAJ3492733.1"/>
    </source>
</evidence>
<comment type="caution">
    <text evidence="1">The sequence shown here is derived from an EMBL/GenBank/DDBJ whole genome shotgun (WGS) entry which is preliminary data.</text>
</comment>
<proteinExistence type="predicted"/>